<dbReference type="GO" id="GO:0016757">
    <property type="term" value="F:glycosyltransferase activity"/>
    <property type="evidence" value="ECO:0007669"/>
    <property type="project" value="InterPro"/>
</dbReference>
<evidence type="ECO:0008006" key="6">
    <source>
        <dbReference type="Google" id="ProtNLM"/>
    </source>
</evidence>
<comment type="caution">
    <text evidence="4">The sequence shown here is derived from an EMBL/GenBank/DDBJ whole genome shotgun (WGS) entry which is preliminary data.</text>
</comment>
<reference evidence="4 5" key="1">
    <citation type="journal article" date="2016" name="Nat. Commun.">
        <title>Thousands of microbial genomes shed light on interconnected biogeochemical processes in an aquifer system.</title>
        <authorList>
            <person name="Anantharaman K."/>
            <person name="Brown C.T."/>
            <person name="Hug L.A."/>
            <person name="Sharon I."/>
            <person name="Castelle C.J."/>
            <person name="Probst A.J."/>
            <person name="Thomas B.C."/>
            <person name="Singh A."/>
            <person name="Wilkins M.J."/>
            <person name="Karaoz U."/>
            <person name="Brodie E.L."/>
            <person name="Williams K.H."/>
            <person name="Hubbard S.S."/>
            <person name="Banfield J.F."/>
        </authorList>
    </citation>
    <scope>NUCLEOTIDE SEQUENCE [LARGE SCALE GENOMIC DNA]</scope>
</reference>
<dbReference type="PANTHER" id="PTHR46401">
    <property type="entry name" value="GLYCOSYLTRANSFERASE WBBK-RELATED"/>
    <property type="match status" value="1"/>
</dbReference>
<dbReference type="Proteomes" id="UP000176650">
    <property type="component" value="Unassembled WGS sequence"/>
</dbReference>
<dbReference type="PANTHER" id="PTHR46401:SF2">
    <property type="entry name" value="GLYCOSYLTRANSFERASE WBBK-RELATED"/>
    <property type="match status" value="1"/>
</dbReference>
<evidence type="ECO:0000256" key="1">
    <source>
        <dbReference type="ARBA" id="ARBA00022679"/>
    </source>
</evidence>
<dbReference type="Gene3D" id="3.40.50.2000">
    <property type="entry name" value="Glycogen Phosphorylase B"/>
    <property type="match status" value="2"/>
</dbReference>
<keyword evidence="1" id="KW-0808">Transferase</keyword>
<dbReference type="Pfam" id="PF00534">
    <property type="entry name" value="Glycos_transf_1"/>
    <property type="match status" value="1"/>
</dbReference>
<dbReference type="AlphaFoldDB" id="A0A1F5BVW4"/>
<dbReference type="SUPFAM" id="SSF53756">
    <property type="entry name" value="UDP-Glycosyltransferase/glycogen phosphorylase"/>
    <property type="match status" value="1"/>
</dbReference>
<dbReference type="Pfam" id="PF13439">
    <property type="entry name" value="Glyco_transf_4"/>
    <property type="match status" value="1"/>
</dbReference>
<feature type="domain" description="Glycosyl transferase family 1" evidence="2">
    <location>
        <begin position="182"/>
        <end position="336"/>
    </location>
</feature>
<evidence type="ECO:0000313" key="4">
    <source>
        <dbReference type="EMBL" id="OGD34753.1"/>
    </source>
</evidence>
<evidence type="ECO:0000313" key="5">
    <source>
        <dbReference type="Proteomes" id="UP000176650"/>
    </source>
</evidence>
<dbReference type="STRING" id="1797298.A2988_04645"/>
<feature type="domain" description="Glycosyltransferase subfamily 4-like N-terminal" evidence="3">
    <location>
        <begin position="17"/>
        <end position="170"/>
    </location>
</feature>
<organism evidence="4 5">
    <name type="scientific">Candidatus Azambacteria bacterium RIFCSPLOWO2_01_FULL_46_25</name>
    <dbReference type="NCBI Taxonomy" id="1797298"/>
    <lineage>
        <taxon>Bacteria</taxon>
        <taxon>Candidatus Azamiibacteriota</taxon>
    </lineage>
</organism>
<sequence length="359" mass="41361">MKIGIHAKAAFKYERTGIEEYVYQVIKHLAMLDESKQHSFALYTSYFSKNSFFLPGHFKVEKLYAPFLGMETRLSLKMFFSPPDVLFMPANFLPAIYPRNNVVTIHGLEFEYYPEAYASDHLRYLKTHTARAVAKAKTIIATSASTKKDLIKFYNADPQKIRIIHHGVNSQIAYHHKYPPIDEKYILFIGRLEKKKNVANIVRSFGVLKEKYKIPHKLVLVGRPGFGFDEIGRAIDESRYKQDIVQTGYISHEEKESFFKHADVFVFPSFYQGFGMPILESQLRQVPLVTSNISSMAEVAGDGALHVDPHSIEEITEATYRIISDKNLRKQLVEKGLENVRQYSWFRCAKETLDVLTSQ</sequence>
<dbReference type="InterPro" id="IPR001296">
    <property type="entry name" value="Glyco_trans_1"/>
</dbReference>
<name>A0A1F5BVW4_9BACT</name>
<gene>
    <name evidence="4" type="ORF">A2988_04645</name>
</gene>
<accession>A0A1F5BVW4</accession>
<dbReference type="CDD" id="cd03809">
    <property type="entry name" value="GT4_MtfB-like"/>
    <property type="match status" value="1"/>
</dbReference>
<proteinExistence type="predicted"/>
<dbReference type="InterPro" id="IPR028098">
    <property type="entry name" value="Glyco_trans_4-like_N"/>
</dbReference>
<evidence type="ECO:0000259" key="2">
    <source>
        <dbReference type="Pfam" id="PF00534"/>
    </source>
</evidence>
<protein>
    <recommendedName>
        <fullName evidence="6">Glycosyl transferase family 1 domain-containing protein</fullName>
    </recommendedName>
</protein>
<evidence type="ECO:0000259" key="3">
    <source>
        <dbReference type="Pfam" id="PF13439"/>
    </source>
</evidence>
<dbReference type="EMBL" id="MEYS01000001">
    <property type="protein sequence ID" value="OGD34753.1"/>
    <property type="molecule type" value="Genomic_DNA"/>
</dbReference>